<feature type="region of interest" description="Disordered" evidence="1">
    <location>
        <begin position="97"/>
        <end position="136"/>
    </location>
</feature>
<reference evidence="4" key="3">
    <citation type="submission" date="2020-12" db="UniProtKB">
        <authorList>
            <consortium name="WormBaseParasite"/>
        </authorList>
    </citation>
    <scope>IDENTIFICATION</scope>
    <source>
        <strain evidence="4">MHco3</strain>
    </source>
</reference>
<dbReference type="OMA" id="CPPFMEF"/>
<reference evidence="2" key="1">
    <citation type="submission" date="2013-03" db="EMBL/GenBank/DDBJ databases">
        <authorList>
            <person name="Aslett M."/>
        </authorList>
    </citation>
    <scope>NUCLEOTIDE SEQUENCE [LARGE SCALE GENOMIC DNA]</scope>
    <source>
        <strain evidence="2">ISE/inbred ISE</strain>
    </source>
</reference>
<dbReference type="EMBL" id="CAVP010058586">
    <property type="protein sequence ID" value="CDL94905.1"/>
    <property type="molecule type" value="Genomic_DNA"/>
</dbReference>
<dbReference type="AlphaFoldDB" id="W6NDE3"/>
<reference evidence="2" key="2">
    <citation type="submission" date="2013-05" db="EMBL/GenBank/DDBJ databases">
        <title>The genome and transcriptome of Haemonchus contortus: a key model parasite for drug and vaccine discovery.</title>
        <authorList>
            <person name="Laing R."/>
            <person name="Kikuchi T."/>
            <person name="Martinelli A."/>
            <person name="Tsai I.J."/>
            <person name="Beech R.N."/>
            <person name="Redman E."/>
            <person name="Holroyd N."/>
            <person name="Bartley D.J."/>
            <person name="Beasley H."/>
            <person name="Britton C."/>
            <person name="Curran D."/>
            <person name="Devaney E."/>
            <person name="Gilabert A."/>
            <person name="Jackson F."/>
            <person name="Hunt M."/>
            <person name="Johnston S."/>
            <person name="Kryukov I."/>
            <person name="Li K."/>
            <person name="Morrison A.A."/>
            <person name="Reid A.J."/>
            <person name="Sargison N."/>
            <person name="Saunders G."/>
            <person name="Wasmuth J.D."/>
            <person name="Wolstenholme A."/>
            <person name="Berriman M."/>
            <person name="Gilleard J.S."/>
            <person name="Cotton J.A."/>
        </authorList>
    </citation>
    <scope>NUCLEOTIDE SEQUENCE [LARGE SCALE GENOMIC DNA]</scope>
    <source>
        <strain evidence="2">ISE/inbred ISE</strain>
    </source>
</reference>
<dbReference type="OrthoDB" id="10399394at2759"/>
<evidence type="ECO:0000313" key="4">
    <source>
        <dbReference type="WBParaSite" id="HCON_00087260-00001"/>
    </source>
</evidence>
<dbReference type="WBParaSite" id="HCON_00087260-00001">
    <property type="protein sequence ID" value="HCON_00087260-00001"/>
    <property type="gene ID" value="HCON_00087260"/>
</dbReference>
<feature type="region of interest" description="Disordered" evidence="1">
    <location>
        <begin position="45"/>
        <end position="65"/>
    </location>
</feature>
<evidence type="ECO:0000313" key="3">
    <source>
        <dbReference type="Proteomes" id="UP000025227"/>
    </source>
</evidence>
<evidence type="ECO:0000256" key="1">
    <source>
        <dbReference type="SAM" id="MobiDB-lite"/>
    </source>
</evidence>
<proteinExistence type="predicted"/>
<dbReference type="Proteomes" id="UP000025227">
    <property type="component" value="Unplaced"/>
</dbReference>
<sequence length="162" mass="18836">MSTKSCPPFMEFVCDLFSLRNKLSKELYALEHNLYKTEKRHLSNLQEDRDDQGNRTPEQKSCCRTPSQVDYTFSHSSVTMKTALDLRLRRFTVRMRREERESRLQAEASPADGDDSDSSDTDPEMEGLAAFEAAAKRDAELRERFRREHESHVSEMSGENHQ</sequence>
<gene>
    <name evidence="2" type="ORF">HCOI_01253900</name>
</gene>
<protein>
    <submittedName>
        <fullName evidence="4">Protein TSSC4</fullName>
    </submittedName>
</protein>
<keyword evidence="3" id="KW-1185">Reference proteome</keyword>
<accession>W6NDE3</accession>
<name>W6NDE3_HAECO</name>
<evidence type="ECO:0000313" key="2">
    <source>
        <dbReference type="EMBL" id="CDL94905.1"/>
    </source>
</evidence>
<organism evidence="2">
    <name type="scientific">Haemonchus contortus</name>
    <name type="common">Barber pole worm</name>
    <dbReference type="NCBI Taxonomy" id="6289"/>
    <lineage>
        <taxon>Eukaryota</taxon>
        <taxon>Metazoa</taxon>
        <taxon>Ecdysozoa</taxon>
        <taxon>Nematoda</taxon>
        <taxon>Chromadorea</taxon>
        <taxon>Rhabditida</taxon>
        <taxon>Rhabditina</taxon>
        <taxon>Rhabditomorpha</taxon>
        <taxon>Strongyloidea</taxon>
        <taxon>Trichostrongylidae</taxon>
        <taxon>Haemonchus</taxon>
    </lineage>
</organism>
<feature type="compositionally biased region" description="Acidic residues" evidence="1">
    <location>
        <begin position="112"/>
        <end position="125"/>
    </location>
</feature>